<organism evidence="2 3">
    <name type="scientific">Prorocentrum cordatum</name>
    <dbReference type="NCBI Taxonomy" id="2364126"/>
    <lineage>
        <taxon>Eukaryota</taxon>
        <taxon>Sar</taxon>
        <taxon>Alveolata</taxon>
        <taxon>Dinophyceae</taxon>
        <taxon>Prorocentrales</taxon>
        <taxon>Prorocentraceae</taxon>
        <taxon>Prorocentrum</taxon>
    </lineage>
</organism>
<keyword evidence="3" id="KW-1185">Reference proteome</keyword>
<evidence type="ECO:0000313" key="2">
    <source>
        <dbReference type="EMBL" id="CAK0845137.1"/>
    </source>
</evidence>
<gene>
    <name evidence="2" type="ORF">PCOR1329_LOCUS39017</name>
</gene>
<proteinExistence type="predicted"/>
<protein>
    <submittedName>
        <fullName evidence="2">Uncharacterized protein</fullName>
    </submittedName>
</protein>
<feature type="region of interest" description="Disordered" evidence="1">
    <location>
        <begin position="43"/>
        <end position="82"/>
    </location>
</feature>
<accession>A0ABN9TH37</accession>
<reference evidence="2" key="1">
    <citation type="submission" date="2023-10" db="EMBL/GenBank/DDBJ databases">
        <authorList>
            <person name="Chen Y."/>
            <person name="Shah S."/>
            <person name="Dougan E. K."/>
            <person name="Thang M."/>
            <person name="Chan C."/>
        </authorList>
    </citation>
    <scope>NUCLEOTIDE SEQUENCE [LARGE SCALE GENOMIC DNA]</scope>
</reference>
<dbReference type="Proteomes" id="UP001189429">
    <property type="component" value="Unassembled WGS sequence"/>
</dbReference>
<comment type="caution">
    <text evidence="2">The sequence shown here is derived from an EMBL/GenBank/DDBJ whole genome shotgun (WGS) entry which is preliminary data.</text>
</comment>
<evidence type="ECO:0000313" key="3">
    <source>
        <dbReference type="Proteomes" id="UP001189429"/>
    </source>
</evidence>
<feature type="compositionally biased region" description="Basic and acidic residues" evidence="1">
    <location>
        <begin position="73"/>
        <end position="82"/>
    </location>
</feature>
<dbReference type="EMBL" id="CAUYUJ010014717">
    <property type="protein sequence ID" value="CAK0845137.1"/>
    <property type="molecule type" value="Genomic_DNA"/>
</dbReference>
<evidence type="ECO:0000256" key="1">
    <source>
        <dbReference type="SAM" id="MobiDB-lite"/>
    </source>
</evidence>
<name>A0ABN9TH37_9DINO</name>
<sequence length="159" mass="17068">MPSPTESSSWLSACGRLSPSQRARSLVQYTAASVVLDGVGATGAAEAARGPRSESAGRRPAVHSSTKGRGQHPKGDQRGEPAHLFAERLRAMSWQRADLPVIEPAPEVDLGVNLHRRPQCPADPSLPARRKVATVSEVQFGSVQTLDATHLQHGNFHRK</sequence>